<dbReference type="Proteomes" id="UP000257109">
    <property type="component" value="Unassembled WGS sequence"/>
</dbReference>
<name>A0A371GS83_MUCPR</name>
<protein>
    <recommendedName>
        <fullName evidence="4">Retrotransposon gag domain-containing protein</fullName>
    </recommendedName>
</protein>
<reference evidence="2" key="1">
    <citation type="submission" date="2018-05" db="EMBL/GenBank/DDBJ databases">
        <title>Draft genome of Mucuna pruriens seed.</title>
        <authorList>
            <person name="Nnadi N.E."/>
            <person name="Vos R."/>
            <person name="Hasami M.H."/>
            <person name="Devisetty U.K."/>
            <person name="Aguiy J.C."/>
        </authorList>
    </citation>
    <scope>NUCLEOTIDE SEQUENCE [LARGE SCALE GENOMIC DNA]</scope>
    <source>
        <strain evidence="2">JCA_2017</strain>
    </source>
</reference>
<evidence type="ECO:0000313" key="3">
    <source>
        <dbReference type="Proteomes" id="UP000257109"/>
    </source>
</evidence>
<dbReference type="PANTHER" id="PTHR33223">
    <property type="entry name" value="CCHC-TYPE DOMAIN-CONTAINING PROTEIN"/>
    <property type="match status" value="1"/>
</dbReference>
<evidence type="ECO:0008006" key="4">
    <source>
        <dbReference type="Google" id="ProtNLM"/>
    </source>
</evidence>
<keyword evidence="3" id="KW-1185">Reference proteome</keyword>
<dbReference type="PANTHER" id="PTHR33223:SF3">
    <property type="match status" value="1"/>
</dbReference>
<comment type="caution">
    <text evidence="2">The sequence shown here is derived from an EMBL/GenBank/DDBJ whole genome shotgun (WGS) entry which is preliminary data.</text>
</comment>
<feature type="region of interest" description="Disordered" evidence="1">
    <location>
        <begin position="312"/>
        <end position="334"/>
    </location>
</feature>
<dbReference type="OrthoDB" id="1305902at2759"/>
<gene>
    <name evidence="2" type="ORF">CR513_24344</name>
</gene>
<accession>A0A371GS83</accession>
<evidence type="ECO:0000313" key="2">
    <source>
        <dbReference type="EMBL" id="RDX93405.1"/>
    </source>
</evidence>
<dbReference type="EMBL" id="QJKJ01004616">
    <property type="protein sequence ID" value="RDX93405.1"/>
    <property type="molecule type" value="Genomic_DNA"/>
</dbReference>
<sequence>MTRSSTDPLYAFDPEIEKTLHKLRKTRNLIVNNSRSFDLVINSDQFCTDNSIASSNIFAEPGQMENNDRTLKELATPYVVKRPPQASKGIPCGLFHNEAVGDIRGLHQNEGVPILPGWSSEGLAIPSASTFQHLGRYEAHIPGEVLSSIQSCVIRKEICEIRETLHEYWERFNKLCATCPHHQINEQLLIQSMIDAASRGALMDKTSAAAKHLISNMASNKQQFGIRGPNQSRMVNEIGAASNQRLENQLTELTSLVRQLAVGQHQPTLVAKVCGICTSVEHPTDMCPTLQETESDQPEHVGAVGGFQYGKQQYQTRPFDNQQHTRQPFRPGPQ</sequence>
<feature type="compositionally biased region" description="Polar residues" evidence="1">
    <location>
        <begin position="312"/>
        <end position="326"/>
    </location>
</feature>
<dbReference type="AlphaFoldDB" id="A0A371GS83"/>
<proteinExistence type="predicted"/>
<feature type="non-terminal residue" evidence="2">
    <location>
        <position position="1"/>
    </location>
</feature>
<evidence type="ECO:0000256" key="1">
    <source>
        <dbReference type="SAM" id="MobiDB-lite"/>
    </source>
</evidence>
<organism evidence="2 3">
    <name type="scientific">Mucuna pruriens</name>
    <name type="common">Velvet bean</name>
    <name type="synonym">Dolichos pruriens</name>
    <dbReference type="NCBI Taxonomy" id="157652"/>
    <lineage>
        <taxon>Eukaryota</taxon>
        <taxon>Viridiplantae</taxon>
        <taxon>Streptophyta</taxon>
        <taxon>Embryophyta</taxon>
        <taxon>Tracheophyta</taxon>
        <taxon>Spermatophyta</taxon>
        <taxon>Magnoliopsida</taxon>
        <taxon>eudicotyledons</taxon>
        <taxon>Gunneridae</taxon>
        <taxon>Pentapetalae</taxon>
        <taxon>rosids</taxon>
        <taxon>fabids</taxon>
        <taxon>Fabales</taxon>
        <taxon>Fabaceae</taxon>
        <taxon>Papilionoideae</taxon>
        <taxon>50 kb inversion clade</taxon>
        <taxon>NPAAA clade</taxon>
        <taxon>indigoferoid/millettioid clade</taxon>
        <taxon>Phaseoleae</taxon>
        <taxon>Mucuna</taxon>
    </lineage>
</organism>